<dbReference type="EMBL" id="CABR01000049">
    <property type="protein sequence ID" value="CBI09725.1"/>
    <property type="molecule type" value="Genomic_DNA"/>
</dbReference>
<evidence type="ECO:0000256" key="7">
    <source>
        <dbReference type="ARBA" id="ARBA00022989"/>
    </source>
</evidence>
<evidence type="ECO:0000256" key="3">
    <source>
        <dbReference type="ARBA" id="ARBA00022481"/>
    </source>
</evidence>
<feature type="region of interest" description="Disordered" evidence="11">
    <location>
        <begin position="289"/>
        <end position="308"/>
    </location>
</feature>
<dbReference type="PANTHER" id="PTHR43531">
    <property type="entry name" value="PROTEIN ICFG"/>
    <property type="match status" value="1"/>
</dbReference>
<evidence type="ECO:0000256" key="4">
    <source>
        <dbReference type="ARBA" id="ARBA00022500"/>
    </source>
</evidence>
<dbReference type="Gene3D" id="1.10.287.950">
    <property type="entry name" value="Methyl-accepting chemotaxis protein"/>
    <property type="match status" value="1"/>
</dbReference>
<feature type="domain" description="HAMP" evidence="15">
    <location>
        <begin position="217"/>
        <end position="269"/>
    </location>
</feature>
<dbReference type="Gene3D" id="3.30.450.20">
    <property type="entry name" value="PAS domain"/>
    <property type="match status" value="1"/>
</dbReference>
<dbReference type="GO" id="GO:0006935">
    <property type="term" value="P:chemotaxis"/>
    <property type="evidence" value="ECO:0007669"/>
    <property type="project" value="UniProtKB-KW"/>
</dbReference>
<comment type="subcellular location">
    <subcellularLocation>
        <location evidence="1">Cell inner membrane</location>
        <topology evidence="1">Multi-pass membrane protein</topology>
    </subcellularLocation>
</comment>
<keyword evidence="8 12" id="KW-0472">Membrane</keyword>
<feature type="transmembrane region" description="Helical" evidence="12">
    <location>
        <begin position="168"/>
        <end position="188"/>
    </location>
</feature>
<dbReference type="CDD" id="cd00130">
    <property type="entry name" value="PAS"/>
    <property type="match status" value="1"/>
</dbReference>
<dbReference type="AlphaFoldDB" id="E6QR54"/>
<dbReference type="SUPFAM" id="SSF55785">
    <property type="entry name" value="PYP-like sensor domain (PAS domain)"/>
    <property type="match status" value="1"/>
</dbReference>
<reference evidence="16" key="1">
    <citation type="submission" date="2009-10" db="EMBL/GenBank/DDBJ databases">
        <title>Diversity of trophic interactions inside an arsenic-rich microbial ecosystem.</title>
        <authorList>
            <person name="Bertin P.N."/>
            <person name="Heinrich-Salmeron A."/>
            <person name="Pelletier E."/>
            <person name="Goulhen-Chollet F."/>
            <person name="Arsene-Ploetze F."/>
            <person name="Gallien S."/>
            <person name="Calteau A."/>
            <person name="Vallenet D."/>
            <person name="Casiot C."/>
            <person name="Chane-Woon-Ming B."/>
            <person name="Giloteaux L."/>
            <person name="Barakat M."/>
            <person name="Bonnefoy V."/>
            <person name="Bruneel O."/>
            <person name="Chandler M."/>
            <person name="Cleiss J."/>
            <person name="Duran R."/>
            <person name="Elbaz-Poulichet F."/>
            <person name="Fonknechten N."/>
            <person name="Lauga B."/>
            <person name="Mornico D."/>
            <person name="Ortet P."/>
            <person name="Schaeffer C."/>
            <person name="Siguier P."/>
            <person name="Alexander Thil Smith A."/>
            <person name="Van Dorsselaer A."/>
            <person name="Weissenbach J."/>
            <person name="Medigue C."/>
            <person name="Le Paslier D."/>
        </authorList>
    </citation>
    <scope>NUCLEOTIDE SEQUENCE</scope>
</reference>
<gene>
    <name evidence="16" type="primary">aer</name>
    <name evidence="16" type="ORF">CARN7_0468</name>
</gene>
<evidence type="ECO:0000256" key="2">
    <source>
        <dbReference type="ARBA" id="ARBA00022475"/>
    </source>
</evidence>
<evidence type="ECO:0000259" key="14">
    <source>
        <dbReference type="PROSITE" id="PS50112"/>
    </source>
</evidence>
<dbReference type="PROSITE" id="PS50111">
    <property type="entry name" value="CHEMOTAXIS_TRANSDUC_2"/>
    <property type="match status" value="1"/>
</dbReference>
<feature type="compositionally biased region" description="Polar residues" evidence="11">
    <location>
        <begin position="290"/>
        <end position="308"/>
    </location>
</feature>
<feature type="domain" description="PAS" evidence="14">
    <location>
        <begin position="13"/>
        <end position="50"/>
    </location>
</feature>
<feature type="coiled-coil region" evidence="10">
    <location>
        <begin position="474"/>
        <end position="512"/>
    </location>
</feature>
<evidence type="ECO:0000256" key="1">
    <source>
        <dbReference type="ARBA" id="ARBA00004429"/>
    </source>
</evidence>
<dbReference type="InterPro" id="IPR004090">
    <property type="entry name" value="Chemotax_Me-accpt_rcpt"/>
</dbReference>
<dbReference type="PROSITE" id="PS50112">
    <property type="entry name" value="PAS"/>
    <property type="match status" value="1"/>
</dbReference>
<keyword evidence="4" id="KW-0145">Chemotaxis</keyword>
<dbReference type="PROSITE" id="PS50885">
    <property type="entry name" value="HAMP"/>
    <property type="match status" value="1"/>
</dbReference>
<dbReference type="PRINTS" id="PR00260">
    <property type="entry name" value="CHEMTRNSDUCR"/>
</dbReference>
<evidence type="ECO:0000256" key="8">
    <source>
        <dbReference type="ARBA" id="ARBA00023136"/>
    </source>
</evidence>
<dbReference type="InterPro" id="IPR004089">
    <property type="entry name" value="MCPsignal_dom"/>
</dbReference>
<feature type="transmembrane region" description="Helical" evidence="12">
    <location>
        <begin position="200"/>
        <end position="219"/>
    </location>
</feature>
<keyword evidence="5" id="KW-0997">Cell inner membrane</keyword>
<feature type="domain" description="Methyl-accepting transducer" evidence="13">
    <location>
        <begin position="274"/>
        <end position="503"/>
    </location>
</feature>
<dbReference type="InterPro" id="IPR003660">
    <property type="entry name" value="HAMP_dom"/>
</dbReference>
<dbReference type="InterPro" id="IPR000014">
    <property type="entry name" value="PAS"/>
</dbReference>
<evidence type="ECO:0000313" key="16">
    <source>
        <dbReference type="EMBL" id="CBI09725.1"/>
    </source>
</evidence>
<dbReference type="SMART" id="SM00304">
    <property type="entry name" value="HAMP"/>
    <property type="match status" value="1"/>
</dbReference>
<evidence type="ECO:0000256" key="11">
    <source>
        <dbReference type="SAM" id="MobiDB-lite"/>
    </source>
</evidence>
<dbReference type="GO" id="GO:0007165">
    <property type="term" value="P:signal transduction"/>
    <property type="evidence" value="ECO:0007669"/>
    <property type="project" value="InterPro"/>
</dbReference>
<name>E6QR54_9ZZZZ</name>
<proteinExistence type="inferred from homology"/>
<dbReference type="InterPro" id="IPR013655">
    <property type="entry name" value="PAS_fold_3"/>
</dbReference>
<keyword evidence="16" id="KW-0675">Receptor</keyword>
<dbReference type="GO" id="GO:0004888">
    <property type="term" value="F:transmembrane signaling receptor activity"/>
    <property type="evidence" value="ECO:0007669"/>
    <property type="project" value="InterPro"/>
</dbReference>
<evidence type="ECO:0000259" key="15">
    <source>
        <dbReference type="PROSITE" id="PS50885"/>
    </source>
</evidence>
<dbReference type="PANTHER" id="PTHR43531:SF7">
    <property type="entry name" value="AEROTAXIS RECEPTOR"/>
    <property type="match status" value="1"/>
</dbReference>
<dbReference type="GO" id="GO:0005886">
    <property type="term" value="C:plasma membrane"/>
    <property type="evidence" value="ECO:0007669"/>
    <property type="project" value="UniProtKB-SubCell"/>
</dbReference>
<keyword evidence="10" id="KW-0175">Coiled coil</keyword>
<keyword evidence="3" id="KW-0488">Methylation</keyword>
<keyword evidence="6 12" id="KW-0812">Transmembrane</keyword>
<evidence type="ECO:0000256" key="10">
    <source>
        <dbReference type="SAM" id="Coils"/>
    </source>
</evidence>
<comment type="similarity">
    <text evidence="9">Belongs to the methyl-accepting chemotaxis (MCP) protein family.</text>
</comment>
<accession>E6QR54</accession>
<protein>
    <submittedName>
        <fullName evidence="16">Aerotaxis receptor</fullName>
    </submittedName>
</protein>
<evidence type="ECO:0000256" key="12">
    <source>
        <dbReference type="SAM" id="Phobius"/>
    </source>
</evidence>
<dbReference type="SUPFAM" id="SSF58104">
    <property type="entry name" value="Methyl-accepting chemotaxis protein (MCP) signaling domain"/>
    <property type="match status" value="1"/>
</dbReference>
<evidence type="ECO:0000259" key="13">
    <source>
        <dbReference type="PROSITE" id="PS50111"/>
    </source>
</evidence>
<dbReference type="Pfam" id="PF00015">
    <property type="entry name" value="MCPsignal"/>
    <property type="match status" value="1"/>
</dbReference>
<dbReference type="SMART" id="SM00283">
    <property type="entry name" value="MA"/>
    <property type="match status" value="1"/>
</dbReference>
<evidence type="ECO:0000256" key="6">
    <source>
        <dbReference type="ARBA" id="ARBA00022692"/>
    </source>
</evidence>
<dbReference type="CDD" id="cd11386">
    <property type="entry name" value="MCP_signal"/>
    <property type="match status" value="1"/>
</dbReference>
<evidence type="ECO:0000256" key="5">
    <source>
        <dbReference type="ARBA" id="ARBA00022519"/>
    </source>
</evidence>
<keyword evidence="2" id="KW-1003">Cell membrane</keyword>
<evidence type="ECO:0000256" key="9">
    <source>
        <dbReference type="ARBA" id="ARBA00029447"/>
    </source>
</evidence>
<dbReference type="InterPro" id="IPR035965">
    <property type="entry name" value="PAS-like_dom_sf"/>
</dbReference>
<organism evidence="16">
    <name type="scientific">mine drainage metagenome</name>
    <dbReference type="NCBI Taxonomy" id="410659"/>
    <lineage>
        <taxon>unclassified sequences</taxon>
        <taxon>metagenomes</taxon>
        <taxon>ecological metagenomes</taxon>
    </lineage>
</organism>
<dbReference type="Pfam" id="PF08447">
    <property type="entry name" value="PAS_3"/>
    <property type="match status" value="1"/>
</dbReference>
<keyword evidence="7 12" id="KW-1133">Transmembrane helix</keyword>
<dbReference type="NCBIfam" id="TIGR00229">
    <property type="entry name" value="sensory_box"/>
    <property type="match status" value="1"/>
</dbReference>
<dbReference type="FunFam" id="3.30.450.20:FF:000046">
    <property type="entry name" value="Aerotaxis sensor receptor"/>
    <property type="match status" value="1"/>
</dbReference>
<dbReference type="InterPro" id="IPR051310">
    <property type="entry name" value="MCP_chemotaxis"/>
</dbReference>
<sequence>MRNNMPVTGVEYVLSSSETIVSKTDLQGNITYINQDFVNISGFSEDELLGAPQNIVRHPDMPTEAFADFWRTLKSGKAWTGLVKNRCKNGDYYWVEANAAPMLENGQIIGYTSIRIKPSREQVQAAESAYREIRAGNTRLEVVEGEAVRRSLFAWFNFLKSASIKAKMIMSSGLLAILFAANLMVTAISSTQYDPRSVTVSVMGLLLSVLFGVTFYRSIVTPLERVRHDIDRMSAGDLSGKIVSDSDNELGNVMQALRILQINVKLLVGQIKEAADIVNTGAREIAAGNSDLSGRTESQASSLEQTASAMEQLTSTVKQNADNAHEANKLVATTSDIAVKGGTAVGNVVNTMNSIQESSRKIADIISVIDSIAFQTNILALNAAVEAARAGEQGRGFAVVATEVRSLAQRSADAAKEIKALIDDSVEKVDLGSKLVDAAGKTMDEIVTSVKNVAGYMSEITAASKEQSAGIEEVNQAVTQMDEVTQQNAALVEQAAAAAETMQDQAARLTQLVGEFRLVAGGGQAMQLNRSPSINAARGAMPALPHQSKLNVKEHIHRT</sequence>
<comment type="caution">
    <text evidence="16">The sequence shown here is derived from an EMBL/GenBank/DDBJ whole genome shotgun (WGS) entry which is preliminary data.</text>
</comment>
<dbReference type="Pfam" id="PF00672">
    <property type="entry name" value="HAMP"/>
    <property type="match status" value="1"/>
</dbReference>
<dbReference type="FunFam" id="1.10.287.950:FF:000001">
    <property type="entry name" value="Methyl-accepting chemotaxis sensory transducer"/>
    <property type="match status" value="1"/>
</dbReference>